<protein>
    <submittedName>
        <fullName evidence="1">O-methyltransferase YrrM</fullName>
    </submittedName>
</protein>
<name>A0ABU0FJQ5_9HYPH</name>
<reference evidence="1 2" key="1">
    <citation type="submission" date="2023-07" db="EMBL/GenBank/DDBJ databases">
        <title>Genomic Encyclopedia of Type Strains, Phase IV (KMG-IV): sequencing the most valuable type-strain genomes for metagenomic binning, comparative biology and taxonomic classification.</title>
        <authorList>
            <person name="Goeker M."/>
        </authorList>
    </citation>
    <scope>NUCLEOTIDE SEQUENCE [LARGE SCALE GENOMIC DNA]</scope>
    <source>
        <strain evidence="1 2">DSM 5896</strain>
    </source>
</reference>
<dbReference type="Gene3D" id="3.40.50.150">
    <property type="entry name" value="Vaccinia Virus protein VP39"/>
    <property type="match status" value="1"/>
</dbReference>
<evidence type="ECO:0000313" key="1">
    <source>
        <dbReference type="EMBL" id="MDQ0394835.1"/>
    </source>
</evidence>
<gene>
    <name evidence="1" type="ORF">J3R73_004627</name>
</gene>
<sequence>MRVTSKWFILSRLTKKRGGAIMINIFTLSHAMLHPFSTEGKIDPFEFKKIPKWHPYRSIWTLHSRVLERNSRTFPFKFDESALRSSRHRRYDRGESLVDTAVTAHQLELLQLSVLSSANVDGYIVEIGSYRGVTTAHLASETSKTIYAVDPFMGYGGADEDYNIFERNTRNISNINHIRLPSGSAAVDFKGDISLLFIDAVHDFSNSWFDFCAWSPKVAANGFIAMHDVDDFPGVGKTCQLINSLPAYSIWAYAPNIVIFQKS</sequence>
<dbReference type="Pfam" id="PF13578">
    <property type="entry name" value="Methyltransf_24"/>
    <property type="match status" value="1"/>
</dbReference>
<organism evidence="1 2">
    <name type="scientific">Labrys monachus</name>
    <dbReference type="NCBI Taxonomy" id="217067"/>
    <lineage>
        <taxon>Bacteria</taxon>
        <taxon>Pseudomonadati</taxon>
        <taxon>Pseudomonadota</taxon>
        <taxon>Alphaproteobacteria</taxon>
        <taxon>Hyphomicrobiales</taxon>
        <taxon>Xanthobacteraceae</taxon>
        <taxon>Labrys</taxon>
    </lineage>
</organism>
<dbReference type="EMBL" id="JAUSVK010000001">
    <property type="protein sequence ID" value="MDQ0394835.1"/>
    <property type="molecule type" value="Genomic_DNA"/>
</dbReference>
<proteinExistence type="predicted"/>
<dbReference type="SUPFAM" id="SSF53335">
    <property type="entry name" value="S-adenosyl-L-methionine-dependent methyltransferases"/>
    <property type="match status" value="1"/>
</dbReference>
<evidence type="ECO:0000313" key="2">
    <source>
        <dbReference type="Proteomes" id="UP001237448"/>
    </source>
</evidence>
<dbReference type="InterPro" id="IPR029063">
    <property type="entry name" value="SAM-dependent_MTases_sf"/>
</dbReference>
<comment type="caution">
    <text evidence="1">The sequence shown here is derived from an EMBL/GenBank/DDBJ whole genome shotgun (WGS) entry which is preliminary data.</text>
</comment>
<accession>A0ABU0FJQ5</accession>
<dbReference type="Proteomes" id="UP001237448">
    <property type="component" value="Unassembled WGS sequence"/>
</dbReference>
<keyword evidence="2" id="KW-1185">Reference proteome</keyword>
<dbReference type="RefSeq" id="WP_307432627.1">
    <property type="nucleotide sequence ID" value="NZ_JAUSVK010000001.1"/>
</dbReference>